<protein>
    <submittedName>
        <fullName evidence="1">Uncharacterized protein</fullName>
    </submittedName>
</protein>
<name>A0A075H2T6_9ARCH</name>
<organism evidence="1">
    <name type="scientific">uncultured marine thaumarchaeote KM3_45_G08</name>
    <dbReference type="NCBI Taxonomy" id="1456157"/>
    <lineage>
        <taxon>Archaea</taxon>
        <taxon>Nitrososphaerota</taxon>
        <taxon>environmental samples</taxon>
    </lineage>
</organism>
<dbReference type="AlphaFoldDB" id="A0A075H2T6"/>
<sequence>MPLWSLNAIEGIDLGEECHCSCWIAVGGDCMGAKLLVGLDWVSQKATIAAIEDNINIKSVVLCLVAPCGITVDVGS</sequence>
<dbReference type="EMBL" id="KF900891">
    <property type="protein sequence ID" value="AIF10451.1"/>
    <property type="molecule type" value="Genomic_DNA"/>
</dbReference>
<reference evidence="1" key="1">
    <citation type="journal article" date="2014" name="Genome Biol. Evol.">
        <title>Pangenome evidence for extensive interdomain horizontal transfer affecting lineage core and shell genes in uncultured planktonic thaumarchaeota and euryarchaeota.</title>
        <authorList>
            <person name="Deschamps P."/>
            <person name="Zivanovic Y."/>
            <person name="Moreira D."/>
            <person name="Rodriguez-Valera F."/>
            <person name="Lopez-Garcia P."/>
        </authorList>
    </citation>
    <scope>NUCLEOTIDE SEQUENCE</scope>
</reference>
<accession>A0A075H2T6</accession>
<proteinExistence type="predicted"/>
<evidence type="ECO:0000313" key="1">
    <source>
        <dbReference type="EMBL" id="AIF10451.1"/>
    </source>
</evidence>